<dbReference type="PANTHER" id="PTHR37483:SF1">
    <property type="entry name" value="UPF0125 PROTEIN RATB"/>
    <property type="match status" value="1"/>
</dbReference>
<sequence length="159" mass="17980">MAPFKKLIGGWKFTPLSPEACRIEFQLDFEFTNKLIELAFGRIFKELASNMVQAFTVRAKEVYRADKLVVEVLMRCRKSSICSAVTLEEGATVEEAIRASGLLELRTDIDLAKNKVGIYSRPVKLTDTVQDGDRVEIYRPLIADPKALRRQRAEKSAGR</sequence>
<comment type="similarity">
    <text evidence="1">Belongs to the ribosome association toxin RatA family.</text>
</comment>
<keyword evidence="3" id="KW-1277">Toxin-antitoxin system</keyword>
<dbReference type="Pfam" id="PF03658">
    <property type="entry name" value="Ub-RnfH"/>
    <property type="match status" value="1"/>
</dbReference>
<evidence type="ECO:0000256" key="2">
    <source>
        <dbReference type="ARBA" id="ARBA00010645"/>
    </source>
</evidence>
<feature type="domain" description="Coenzyme Q-binding protein COQ10 START" evidence="5">
    <location>
        <begin position="3"/>
        <end position="56"/>
    </location>
</feature>
<protein>
    <recommendedName>
        <fullName evidence="4">UPF0125 protein NCTC8258_01725</fullName>
    </recommendedName>
</protein>
<dbReference type="AlphaFoldDB" id="A0A379W5V7"/>
<dbReference type="Gene3D" id="3.30.530.20">
    <property type="match status" value="1"/>
</dbReference>
<evidence type="ECO:0000313" key="6">
    <source>
        <dbReference type="EMBL" id="SUH14055.1"/>
    </source>
</evidence>
<comment type="similarity">
    <text evidence="2 4">Belongs to the UPF0125 (RnfH) family.</text>
</comment>
<dbReference type="InterPro" id="IPR016155">
    <property type="entry name" value="Mopterin_synth/thiamin_S_b"/>
</dbReference>
<dbReference type="Proteomes" id="UP000255509">
    <property type="component" value="Unassembled WGS sequence"/>
</dbReference>
<dbReference type="EMBL" id="UGXS01000004">
    <property type="protein sequence ID" value="SUH14055.1"/>
    <property type="molecule type" value="Genomic_DNA"/>
</dbReference>
<name>A0A379W5V7_SALET</name>
<dbReference type="InterPro" id="IPR005346">
    <property type="entry name" value="RnfH"/>
</dbReference>
<dbReference type="PANTHER" id="PTHR37483">
    <property type="entry name" value="UPF0125 PROTEIN RATB"/>
    <property type="match status" value="1"/>
</dbReference>
<evidence type="ECO:0000256" key="1">
    <source>
        <dbReference type="ARBA" id="ARBA00008918"/>
    </source>
</evidence>
<dbReference type="Pfam" id="PF03364">
    <property type="entry name" value="Polyketide_cyc"/>
    <property type="match status" value="1"/>
</dbReference>
<organism evidence="6 7">
    <name type="scientific">Salmonella enterica I</name>
    <dbReference type="NCBI Taxonomy" id="59201"/>
    <lineage>
        <taxon>Bacteria</taxon>
        <taxon>Pseudomonadati</taxon>
        <taxon>Pseudomonadota</taxon>
        <taxon>Gammaproteobacteria</taxon>
        <taxon>Enterobacterales</taxon>
        <taxon>Enterobacteriaceae</taxon>
        <taxon>Salmonella</taxon>
    </lineage>
</organism>
<dbReference type="NCBIfam" id="NF002490">
    <property type="entry name" value="PRK01777.1"/>
    <property type="match status" value="1"/>
</dbReference>
<dbReference type="InterPro" id="IPR005031">
    <property type="entry name" value="COQ10_START"/>
</dbReference>
<dbReference type="SUPFAM" id="SSF55961">
    <property type="entry name" value="Bet v1-like"/>
    <property type="match status" value="1"/>
</dbReference>
<evidence type="ECO:0000256" key="3">
    <source>
        <dbReference type="ARBA" id="ARBA00022649"/>
    </source>
</evidence>
<gene>
    <name evidence="6" type="primary">ratB</name>
    <name evidence="6" type="ORF">NCTC8258_01725</name>
</gene>
<proteinExistence type="inferred from homology"/>
<dbReference type="Gene3D" id="3.10.20.280">
    <property type="entry name" value="RnfH-like"/>
    <property type="match status" value="1"/>
</dbReference>
<evidence type="ECO:0000259" key="5">
    <source>
        <dbReference type="Pfam" id="PF03364"/>
    </source>
</evidence>
<dbReference type="InterPro" id="IPR037021">
    <property type="entry name" value="RnfH_sf"/>
</dbReference>
<dbReference type="InterPro" id="IPR023393">
    <property type="entry name" value="START-like_dom_sf"/>
</dbReference>
<accession>A0A379W5V7</accession>
<dbReference type="HAMAP" id="MF_00460">
    <property type="entry name" value="UPF0125_RnfH"/>
    <property type="match status" value="1"/>
</dbReference>
<dbReference type="SUPFAM" id="SSF54285">
    <property type="entry name" value="MoaD/ThiS"/>
    <property type="match status" value="1"/>
</dbReference>
<evidence type="ECO:0000256" key="4">
    <source>
        <dbReference type="HAMAP-Rule" id="MF_00460"/>
    </source>
</evidence>
<reference evidence="6 7" key="1">
    <citation type="submission" date="2018-06" db="EMBL/GenBank/DDBJ databases">
        <authorList>
            <consortium name="Pathogen Informatics"/>
            <person name="Doyle S."/>
        </authorList>
    </citation>
    <scope>NUCLEOTIDE SEQUENCE [LARGE SCALE GENOMIC DNA]</scope>
    <source>
        <strain evidence="6 7">NCTC8258</strain>
    </source>
</reference>
<evidence type="ECO:0000313" key="7">
    <source>
        <dbReference type="Proteomes" id="UP000255509"/>
    </source>
</evidence>